<dbReference type="SUPFAM" id="SSF81665">
    <property type="entry name" value="Calcium ATPase, transmembrane domain M"/>
    <property type="match status" value="1"/>
</dbReference>
<dbReference type="EMBL" id="JAKCXM010000118">
    <property type="protein sequence ID" value="KAJ0401778.1"/>
    <property type="molecule type" value="Genomic_DNA"/>
</dbReference>
<keyword evidence="9" id="KW-1185">Reference proteome</keyword>
<sequence length="730" mass="80522">MSTSSPQRLTTRLFGGGPRVQDDDADVVRLQNPSSPRRTNVKTHLLTEERSSDSGYAELETPGQTAAASAPARRSGSGGGGGARSTGPASSPPSPPPPPLPSAGDDLLDEYKQDLREVYFNYAPGNAVFDKCTNVIVTSKYTVVTFLFKFLYESFTKVANFFFLVVCILQTIKEISNTYGYPTNAPVLFFVISIDACFAIMEDLRRHRSDHEANSAVCHIVRNGQVEDRLWSQVKVGDFLQIRNREVIPADVLILAVSEPVGEAASGICYVETKSLDGETNLKLRQAIPATMSVVVNPQELMLLRGVVKCEQPNPYINKFAGKVEVIPISLYVSMTSVKFLQARFIAWDKHMYHADTDTPAIVRTMELNEELGQISYVFSDKTGTLTCNIMEFRKCSIGGVSYGSGITEIGRAALVRAGKPIPPEPKLDQGVKKMPFVNFVDPALFDAMKNGQGETQKQRILQFFEHLAVCHTVIPEKLESGEIRLSASSPDEQALVAGAAFVGFSFESRSVGKATINVFGERQVFDVLEVLEFNSTRKRMSVVVRRPNGELFLYSKGADMMIYQRLKDDPAMEGIKRITRDHMEKYADDGLRTLALAVKKLDEKWPSDFETYQLGPNGVVVRPENEDEAFDAALTVPGSQISDSALVSDSFSASVYSNSIHNDPNQAIWEKMPANARFKASLSRRNTGYAFSCDEETTLAESYIASNSLPRSDALPAALRNSMNRHDIQ</sequence>
<comment type="subcellular location">
    <subcellularLocation>
        <location evidence="1">Endomembrane system</location>
    </subcellularLocation>
</comment>
<dbReference type="InterPro" id="IPR018303">
    <property type="entry name" value="ATPase_P-typ_P_site"/>
</dbReference>
<accession>A0AAD5LKI4</accession>
<feature type="region of interest" description="Disordered" evidence="6">
    <location>
        <begin position="1"/>
        <end position="107"/>
    </location>
</feature>
<evidence type="ECO:0000313" key="9">
    <source>
        <dbReference type="Proteomes" id="UP001209570"/>
    </source>
</evidence>
<evidence type="ECO:0000256" key="6">
    <source>
        <dbReference type="SAM" id="MobiDB-lite"/>
    </source>
</evidence>
<dbReference type="PROSITE" id="PS00154">
    <property type="entry name" value="ATPASE_E1_E2"/>
    <property type="match status" value="1"/>
</dbReference>
<feature type="domain" description="P-type ATPase N-terminal" evidence="7">
    <location>
        <begin position="118"/>
        <end position="183"/>
    </location>
</feature>
<dbReference type="GO" id="GO:0000166">
    <property type="term" value="F:nucleotide binding"/>
    <property type="evidence" value="ECO:0007669"/>
    <property type="project" value="InterPro"/>
</dbReference>
<keyword evidence="4" id="KW-1133">Transmembrane helix</keyword>
<dbReference type="SUPFAM" id="SSF81653">
    <property type="entry name" value="Calcium ATPase, transduction domain A"/>
    <property type="match status" value="1"/>
</dbReference>
<keyword evidence="2" id="KW-0813">Transport</keyword>
<dbReference type="GO" id="GO:0005886">
    <property type="term" value="C:plasma membrane"/>
    <property type="evidence" value="ECO:0007669"/>
    <property type="project" value="TreeGrafter"/>
</dbReference>
<dbReference type="Pfam" id="PF13246">
    <property type="entry name" value="Cation_ATPase"/>
    <property type="match status" value="1"/>
</dbReference>
<keyword evidence="5" id="KW-0472">Membrane</keyword>
<evidence type="ECO:0000256" key="3">
    <source>
        <dbReference type="ARBA" id="ARBA00022692"/>
    </source>
</evidence>
<dbReference type="Proteomes" id="UP001209570">
    <property type="component" value="Unassembled WGS sequence"/>
</dbReference>
<evidence type="ECO:0000313" key="8">
    <source>
        <dbReference type="EMBL" id="KAJ0401778.1"/>
    </source>
</evidence>
<dbReference type="InterPro" id="IPR008250">
    <property type="entry name" value="ATPase_P-typ_transduc_dom_A_sf"/>
</dbReference>
<dbReference type="Gene3D" id="2.70.150.10">
    <property type="entry name" value="Calcium-transporting ATPase, cytoplasmic transduction domain A"/>
    <property type="match status" value="1"/>
</dbReference>
<evidence type="ECO:0000256" key="2">
    <source>
        <dbReference type="ARBA" id="ARBA00022448"/>
    </source>
</evidence>
<reference evidence="8" key="1">
    <citation type="submission" date="2021-12" db="EMBL/GenBank/DDBJ databases">
        <title>Prjna785345.</title>
        <authorList>
            <person name="Rujirawat T."/>
            <person name="Krajaejun T."/>
        </authorList>
    </citation>
    <scope>NUCLEOTIDE SEQUENCE</scope>
    <source>
        <strain evidence="8">Pi057C3</strain>
    </source>
</reference>
<dbReference type="GO" id="GO:0140326">
    <property type="term" value="F:ATPase-coupled intramembrane lipid transporter activity"/>
    <property type="evidence" value="ECO:0007669"/>
    <property type="project" value="TreeGrafter"/>
</dbReference>
<feature type="compositionally biased region" description="Polar residues" evidence="6">
    <location>
        <begin position="1"/>
        <end position="10"/>
    </location>
</feature>
<dbReference type="PANTHER" id="PTHR24092">
    <property type="entry name" value="PROBABLE PHOSPHOLIPID-TRANSPORTING ATPASE"/>
    <property type="match status" value="1"/>
</dbReference>
<comment type="caution">
    <text evidence="8">The sequence shown here is derived from an EMBL/GenBank/DDBJ whole genome shotgun (WGS) entry which is preliminary data.</text>
</comment>
<dbReference type="Gene3D" id="3.40.1110.10">
    <property type="entry name" value="Calcium-transporting ATPase, cytoplasmic domain N"/>
    <property type="match status" value="1"/>
</dbReference>
<feature type="compositionally biased region" description="Pro residues" evidence="6">
    <location>
        <begin position="90"/>
        <end position="101"/>
    </location>
</feature>
<dbReference type="GO" id="GO:0012505">
    <property type="term" value="C:endomembrane system"/>
    <property type="evidence" value="ECO:0007669"/>
    <property type="project" value="UniProtKB-SubCell"/>
</dbReference>
<keyword evidence="3" id="KW-0812">Transmembrane</keyword>
<proteinExistence type="predicted"/>
<dbReference type="InterPro" id="IPR032631">
    <property type="entry name" value="P-type_ATPase_N"/>
</dbReference>
<evidence type="ECO:0000256" key="1">
    <source>
        <dbReference type="ARBA" id="ARBA00004308"/>
    </source>
</evidence>
<dbReference type="InterPro" id="IPR023299">
    <property type="entry name" value="ATPase_P-typ_cyto_dom_N"/>
</dbReference>
<gene>
    <name evidence="8" type="ORF">P43SY_006032</name>
</gene>
<dbReference type="SUPFAM" id="SSF81660">
    <property type="entry name" value="Metal cation-transporting ATPase, ATP-binding domain N"/>
    <property type="match status" value="1"/>
</dbReference>
<dbReference type="AlphaFoldDB" id="A0AAD5LKI4"/>
<dbReference type="InterPro" id="IPR023298">
    <property type="entry name" value="ATPase_P-typ_TM_dom_sf"/>
</dbReference>
<protein>
    <recommendedName>
        <fullName evidence="7">P-type ATPase N-terminal domain-containing protein</fullName>
    </recommendedName>
</protein>
<name>A0AAD5LKI4_PYTIN</name>
<evidence type="ECO:0000256" key="5">
    <source>
        <dbReference type="ARBA" id="ARBA00023136"/>
    </source>
</evidence>
<dbReference type="PANTHER" id="PTHR24092:SF180">
    <property type="entry name" value="PHOSPHOLIPID-TRANSPORTING ATPASE DNF1-RELATED"/>
    <property type="match status" value="1"/>
</dbReference>
<evidence type="ECO:0000256" key="4">
    <source>
        <dbReference type="ARBA" id="ARBA00022989"/>
    </source>
</evidence>
<dbReference type="GO" id="GO:0045332">
    <property type="term" value="P:phospholipid translocation"/>
    <property type="evidence" value="ECO:0007669"/>
    <property type="project" value="TreeGrafter"/>
</dbReference>
<dbReference type="Pfam" id="PF16209">
    <property type="entry name" value="PhoLip_ATPase_N"/>
    <property type="match status" value="1"/>
</dbReference>
<feature type="compositionally biased region" description="Low complexity" evidence="6">
    <location>
        <begin position="66"/>
        <end position="75"/>
    </location>
</feature>
<evidence type="ECO:0000259" key="7">
    <source>
        <dbReference type="Pfam" id="PF16209"/>
    </source>
</evidence>
<organism evidence="8 9">
    <name type="scientific">Pythium insidiosum</name>
    <name type="common">Pythiosis disease agent</name>
    <dbReference type="NCBI Taxonomy" id="114742"/>
    <lineage>
        <taxon>Eukaryota</taxon>
        <taxon>Sar</taxon>
        <taxon>Stramenopiles</taxon>
        <taxon>Oomycota</taxon>
        <taxon>Peronosporomycetes</taxon>
        <taxon>Pythiales</taxon>
        <taxon>Pythiaceae</taxon>
        <taxon>Pythium</taxon>
    </lineage>
</organism>